<keyword evidence="5" id="KW-1185">Reference proteome</keyword>
<organism evidence="4 5">
    <name type="scientific">Tsuneonella dongtanensis</name>
    <dbReference type="NCBI Taxonomy" id="692370"/>
    <lineage>
        <taxon>Bacteria</taxon>
        <taxon>Pseudomonadati</taxon>
        <taxon>Pseudomonadota</taxon>
        <taxon>Alphaproteobacteria</taxon>
        <taxon>Sphingomonadales</taxon>
        <taxon>Erythrobacteraceae</taxon>
        <taxon>Tsuneonella</taxon>
    </lineage>
</organism>
<dbReference type="CDD" id="cd07043">
    <property type="entry name" value="STAS_anti-anti-sigma_factors"/>
    <property type="match status" value="1"/>
</dbReference>
<dbReference type="InterPro" id="IPR003658">
    <property type="entry name" value="Anti-sigma_ant"/>
</dbReference>
<dbReference type="RefSeq" id="WP_198152630.1">
    <property type="nucleotide sequence ID" value="NZ_CP016591.1"/>
</dbReference>
<accession>A0A1B2AGW5</accession>
<dbReference type="InterPro" id="IPR036513">
    <property type="entry name" value="STAS_dom_sf"/>
</dbReference>
<evidence type="ECO:0000256" key="1">
    <source>
        <dbReference type="ARBA" id="ARBA00009013"/>
    </source>
</evidence>
<gene>
    <name evidence="4" type="ORF">A6F68_02907</name>
</gene>
<sequence>MSGGSLDWNSEHRDGARIVAPAGRVDEATATFFAESLAASVADGGRIVIDLAEIAYMSSRGLRGLTLAQRKASEAGARIVLARPNETMREILAISRYDMIFRVFETVEEALVDEA</sequence>
<evidence type="ECO:0000313" key="4">
    <source>
        <dbReference type="EMBL" id="ANY21393.1"/>
    </source>
</evidence>
<dbReference type="NCBIfam" id="TIGR00377">
    <property type="entry name" value="ant_ant_sig"/>
    <property type="match status" value="1"/>
</dbReference>
<dbReference type="SUPFAM" id="SSF52091">
    <property type="entry name" value="SpoIIaa-like"/>
    <property type="match status" value="1"/>
</dbReference>
<comment type="similarity">
    <text evidence="1 2">Belongs to the anti-sigma-factor antagonist family.</text>
</comment>
<dbReference type="Proteomes" id="UP000092932">
    <property type="component" value="Chromosome"/>
</dbReference>
<dbReference type="PROSITE" id="PS50801">
    <property type="entry name" value="STAS"/>
    <property type="match status" value="1"/>
</dbReference>
<evidence type="ECO:0000259" key="3">
    <source>
        <dbReference type="PROSITE" id="PS50801"/>
    </source>
</evidence>
<dbReference type="Gene3D" id="3.30.750.24">
    <property type="entry name" value="STAS domain"/>
    <property type="match status" value="1"/>
</dbReference>
<evidence type="ECO:0000313" key="5">
    <source>
        <dbReference type="Proteomes" id="UP000092932"/>
    </source>
</evidence>
<evidence type="ECO:0000256" key="2">
    <source>
        <dbReference type="RuleBase" id="RU003749"/>
    </source>
</evidence>
<proteinExistence type="inferred from homology"/>
<dbReference type="PATRIC" id="fig|692370.5.peg.2914"/>
<feature type="domain" description="STAS" evidence="3">
    <location>
        <begin position="6"/>
        <end position="114"/>
    </location>
</feature>
<protein>
    <recommendedName>
        <fullName evidence="2">Anti-sigma factor antagonist</fullName>
    </recommendedName>
</protein>
<name>A0A1B2AGW5_9SPHN</name>
<dbReference type="GO" id="GO:0043856">
    <property type="term" value="F:anti-sigma factor antagonist activity"/>
    <property type="evidence" value="ECO:0007669"/>
    <property type="project" value="InterPro"/>
</dbReference>
<dbReference type="InterPro" id="IPR002645">
    <property type="entry name" value="STAS_dom"/>
</dbReference>
<dbReference type="PANTHER" id="PTHR33495">
    <property type="entry name" value="ANTI-SIGMA FACTOR ANTAGONIST TM_1081-RELATED-RELATED"/>
    <property type="match status" value="1"/>
</dbReference>
<dbReference type="EMBL" id="CP016591">
    <property type="protein sequence ID" value="ANY21393.1"/>
    <property type="molecule type" value="Genomic_DNA"/>
</dbReference>
<dbReference type="Pfam" id="PF01740">
    <property type="entry name" value="STAS"/>
    <property type="match status" value="1"/>
</dbReference>
<dbReference type="KEGG" id="ado:A6F68_02907"/>
<dbReference type="STRING" id="692370.A6F68_02907"/>
<dbReference type="PANTHER" id="PTHR33495:SF14">
    <property type="entry name" value="ANTI-SIGMA FACTOR ANTAGONIST"/>
    <property type="match status" value="1"/>
</dbReference>
<dbReference type="AlphaFoldDB" id="A0A1B2AGW5"/>
<reference evidence="4 5" key="1">
    <citation type="submission" date="2016-07" db="EMBL/GenBank/DDBJ databases">
        <title>Complete genome sequence of Altererythrobacter dongtanensis KCTC 22672, a type strain with esterase isolated from tidal flat.</title>
        <authorList>
            <person name="Cheng H."/>
            <person name="Wu Y.-H."/>
            <person name="Zhou P."/>
            <person name="Huo Y.-Y."/>
            <person name="Wang C.-S."/>
            <person name="Xu X.-W."/>
        </authorList>
    </citation>
    <scope>NUCLEOTIDE SEQUENCE [LARGE SCALE GENOMIC DNA]</scope>
    <source>
        <strain evidence="4 5">KCTC 22672</strain>
    </source>
</reference>